<dbReference type="SUPFAM" id="SSF55447">
    <property type="entry name" value="CO dehydrogenase flavoprotein C-terminal domain-like"/>
    <property type="match status" value="1"/>
</dbReference>
<dbReference type="SUPFAM" id="SSF56176">
    <property type="entry name" value="FAD-binding/transporter-associated domain-like"/>
    <property type="match status" value="1"/>
</dbReference>
<evidence type="ECO:0000256" key="1">
    <source>
        <dbReference type="ARBA" id="ARBA00022630"/>
    </source>
</evidence>
<dbReference type="SMART" id="SM01092">
    <property type="entry name" value="CO_deh_flav_C"/>
    <property type="match status" value="1"/>
</dbReference>
<dbReference type="GO" id="GO:0043885">
    <property type="term" value="F:anaerobic carbon-monoxide dehydrogenase activity"/>
    <property type="evidence" value="ECO:0007669"/>
    <property type="project" value="UniProtKB-EC"/>
</dbReference>
<comment type="caution">
    <text evidence="5">The sequence shown here is derived from an EMBL/GenBank/DDBJ whole genome shotgun (WGS) entry which is preliminary data.</text>
</comment>
<dbReference type="Gene3D" id="3.30.390.50">
    <property type="entry name" value="CO dehydrogenase flavoprotein, C-terminal domain"/>
    <property type="match status" value="1"/>
</dbReference>
<gene>
    <name evidence="5" type="ORF">HNQ70_002943</name>
</gene>
<dbReference type="AlphaFoldDB" id="A0A7W8MA13"/>
<keyword evidence="6" id="KW-1185">Reference proteome</keyword>
<proteinExistence type="predicted"/>
<sequence length="306" mass="31209">MAELRFDAPSTLAEALRLMAAQAPDAPVHPLSGGSDLIVQMRSGRLRSALVVDLKRIPELTGIRREGGGWLIGAATPCAVIGEHAALRADWPGVVEAACLIGSPQVQGRASLGGNLCNASPAADSVPALIAAGATAIIVGTGSGGAPQRREIPVEALPQGPGRIALAPGELLESIRLPAPAERSADAYLRLIPRSEMDIAVVGCGVCLVLDAAGRIAGARVALGAVAPTALLAPAAAEAIVGSTLDEVACRRLEEAVRAACRPIDDKRGPAAYRTRVAGVLARRAALRAFERAGAAGPRTPEENQS</sequence>
<protein>
    <submittedName>
        <fullName evidence="5">Carbon-monoxide dehydrogenase medium subunit</fullName>
        <ecNumber evidence="5">1.2.7.4</ecNumber>
    </submittedName>
</protein>
<keyword evidence="2" id="KW-0274">FAD</keyword>
<reference evidence="5 6" key="1">
    <citation type="submission" date="2020-08" db="EMBL/GenBank/DDBJ databases">
        <title>Genomic Encyclopedia of Type Strains, Phase IV (KMG-IV): sequencing the most valuable type-strain genomes for metagenomic binning, comparative biology and taxonomic classification.</title>
        <authorList>
            <person name="Goeker M."/>
        </authorList>
    </citation>
    <scope>NUCLEOTIDE SEQUENCE [LARGE SCALE GENOMIC DNA]</scope>
    <source>
        <strain evidence="5 6">DSM 29781</strain>
    </source>
</reference>
<evidence type="ECO:0000256" key="2">
    <source>
        <dbReference type="ARBA" id="ARBA00022827"/>
    </source>
</evidence>
<keyword evidence="3 5" id="KW-0560">Oxidoreductase</keyword>
<keyword evidence="1" id="KW-0285">Flavoprotein</keyword>
<dbReference type="PANTHER" id="PTHR42659:SF2">
    <property type="entry name" value="XANTHINE DEHYDROGENASE SUBUNIT C-RELATED"/>
    <property type="match status" value="1"/>
</dbReference>
<dbReference type="Gene3D" id="3.30.43.10">
    <property type="entry name" value="Uridine Diphospho-n-acetylenolpyruvylglucosamine Reductase, domain 2"/>
    <property type="match status" value="1"/>
</dbReference>
<dbReference type="RefSeq" id="WP_183968929.1">
    <property type="nucleotide sequence ID" value="NZ_BAABEW010000024.1"/>
</dbReference>
<evidence type="ECO:0000313" key="5">
    <source>
        <dbReference type="EMBL" id="MBB5272920.1"/>
    </source>
</evidence>
<evidence type="ECO:0000313" key="6">
    <source>
        <dbReference type="Proteomes" id="UP000532440"/>
    </source>
</evidence>
<dbReference type="EMBL" id="JACHGB010000005">
    <property type="protein sequence ID" value="MBB5272920.1"/>
    <property type="molecule type" value="Genomic_DNA"/>
</dbReference>
<dbReference type="InterPro" id="IPR002346">
    <property type="entry name" value="Mopterin_DH_FAD-bd"/>
</dbReference>
<dbReference type="PROSITE" id="PS51387">
    <property type="entry name" value="FAD_PCMH"/>
    <property type="match status" value="1"/>
</dbReference>
<organism evidence="5 6">
    <name type="scientific">Quisquiliibacterium transsilvanicum</name>
    <dbReference type="NCBI Taxonomy" id="1549638"/>
    <lineage>
        <taxon>Bacteria</taxon>
        <taxon>Pseudomonadati</taxon>
        <taxon>Pseudomonadota</taxon>
        <taxon>Betaproteobacteria</taxon>
        <taxon>Burkholderiales</taxon>
        <taxon>Burkholderiaceae</taxon>
        <taxon>Quisquiliibacterium</taxon>
    </lineage>
</organism>
<dbReference type="GO" id="GO:0071949">
    <property type="term" value="F:FAD binding"/>
    <property type="evidence" value="ECO:0007669"/>
    <property type="project" value="InterPro"/>
</dbReference>
<evidence type="ECO:0000259" key="4">
    <source>
        <dbReference type="PROSITE" id="PS51387"/>
    </source>
</evidence>
<dbReference type="Gene3D" id="3.30.465.10">
    <property type="match status" value="1"/>
</dbReference>
<dbReference type="InterPro" id="IPR016166">
    <property type="entry name" value="FAD-bd_PCMH"/>
</dbReference>
<dbReference type="Pfam" id="PF03450">
    <property type="entry name" value="CO_deh_flav_C"/>
    <property type="match status" value="1"/>
</dbReference>
<dbReference type="InterPro" id="IPR005107">
    <property type="entry name" value="CO_DH_flav_C"/>
</dbReference>
<dbReference type="Pfam" id="PF00941">
    <property type="entry name" value="FAD_binding_5"/>
    <property type="match status" value="1"/>
</dbReference>
<dbReference type="EC" id="1.2.7.4" evidence="5"/>
<evidence type="ECO:0000256" key="3">
    <source>
        <dbReference type="ARBA" id="ARBA00023002"/>
    </source>
</evidence>
<dbReference type="PANTHER" id="PTHR42659">
    <property type="entry name" value="XANTHINE DEHYDROGENASE SUBUNIT C-RELATED"/>
    <property type="match status" value="1"/>
</dbReference>
<dbReference type="InterPro" id="IPR036683">
    <property type="entry name" value="CO_DH_flav_C_dom_sf"/>
</dbReference>
<dbReference type="InterPro" id="IPR016169">
    <property type="entry name" value="FAD-bd_PCMH_sub2"/>
</dbReference>
<dbReference type="Proteomes" id="UP000532440">
    <property type="component" value="Unassembled WGS sequence"/>
</dbReference>
<dbReference type="InterPro" id="IPR016167">
    <property type="entry name" value="FAD-bd_PCMH_sub1"/>
</dbReference>
<feature type="domain" description="FAD-binding PCMH-type" evidence="4">
    <location>
        <begin position="1"/>
        <end position="182"/>
    </location>
</feature>
<accession>A0A7W8MA13</accession>
<name>A0A7W8MA13_9BURK</name>
<dbReference type="InterPro" id="IPR051312">
    <property type="entry name" value="Diverse_Substr_Oxidored"/>
</dbReference>
<dbReference type="InterPro" id="IPR036318">
    <property type="entry name" value="FAD-bd_PCMH-like_sf"/>
</dbReference>